<keyword evidence="3" id="KW-1185">Reference proteome</keyword>
<evidence type="ECO:0000313" key="2">
    <source>
        <dbReference type="EMBL" id="KAJ8890079.1"/>
    </source>
</evidence>
<reference evidence="2 3" key="1">
    <citation type="submission" date="2023-02" db="EMBL/GenBank/DDBJ databases">
        <title>LHISI_Scaffold_Assembly.</title>
        <authorList>
            <person name="Stuart O.P."/>
            <person name="Cleave R."/>
            <person name="Magrath M.J.L."/>
            <person name="Mikheyev A.S."/>
        </authorList>
    </citation>
    <scope>NUCLEOTIDE SEQUENCE [LARGE SCALE GENOMIC DNA]</scope>
    <source>
        <strain evidence="2">Daus_M_001</strain>
        <tissue evidence="2">Leg muscle</tissue>
    </source>
</reference>
<dbReference type="Proteomes" id="UP001159363">
    <property type="component" value="Chromosome 3"/>
</dbReference>
<name>A0ABQ9I1A5_9NEOP</name>
<gene>
    <name evidence="2" type="ORF">PR048_009586</name>
</gene>
<accession>A0ABQ9I1A5</accession>
<evidence type="ECO:0000256" key="1">
    <source>
        <dbReference type="SAM" id="MobiDB-lite"/>
    </source>
</evidence>
<comment type="caution">
    <text evidence="2">The sequence shown here is derived from an EMBL/GenBank/DDBJ whole genome shotgun (WGS) entry which is preliminary data.</text>
</comment>
<organism evidence="2 3">
    <name type="scientific">Dryococelus australis</name>
    <dbReference type="NCBI Taxonomy" id="614101"/>
    <lineage>
        <taxon>Eukaryota</taxon>
        <taxon>Metazoa</taxon>
        <taxon>Ecdysozoa</taxon>
        <taxon>Arthropoda</taxon>
        <taxon>Hexapoda</taxon>
        <taxon>Insecta</taxon>
        <taxon>Pterygota</taxon>
        <taxon>Neoptera</taxon>
        <taxon>Polyneoptera</taxon>
        <taxon>Phasmatodea</taxon>
        <taxon>Verophasmatodea</taxon>
        <taxon>Anareolatae</taxon>
        <taxon>Phasmatidae</taxon>
        <taxon>Eurycanthinae</taxon>
        <taxon>Dryococelus</taxon>
    </lineage>
</organism>
<protein>
    <submittedName>
        <fullName evidence="2">Uncharacterized protein</fullName>
    </submittedName>
</protein>
<sequence length="172" mass="19645">MVQQFSVSISDPMSNRVSNHDGATMHKRRDDVYSSDTGYFLGSIEEAMKKMAMKVVIFHTNENKRELSAKLLYSKVPLCVHLVPATRNHKSQKHIMWKSRRTMPLVGGFSRESPVSPAVSFRRCSLLISITLIGSQNPAVKSRPNLFTHTLQIYRQFNQMARVLYTPNMSRS</sequence>
<feature type="region of interest" description="Disordered" evidence="1">
    <location>
        <begin position="1"/>
        <end position="28"/>
    </location>
</feature>
<evidence type="ECO:0000313" key="3">
    <source>
        <dbReference type="Proteomes" id="UP001159363"/>
    </source>
</evidence>
<feature type="compositionally biased region" description="Polar residues" evidence="1">
    <location>
        <begin position="1"/>
        <end position="17"/>
    </location>
</feature>
<proteinExistence type="predicted"/>
<dbReference type="EMBL" id="JARBHB010000003">
    <property type="protein sequence ID" value="KAJ8890079.1"/>
    <property type="molecule type" value="Genomic_DNA"/>
</dbReference>